<dbReference type="Pfam" id="PF20251">
    <property type="entry name" value="Big_14"/>
    <property type="match status" value="1"/>
</dbReference>
<dbReference type="EMBL" id="JACRSW010000040">
    <property type="protein sequence ID" value="MBC8558334.1"/>
    <property type="molecule type" value="Genomic_DNA"/>
</dbReference>
<feature type="signal peptide" evidence="1">
    <location>
        <begin position="1"/>
        <end position="23"/>
    </location>
</feature>
<evidence type="ECO:0000313" key="4">
    <source>
        <dbReference type="Proteomes" id="UP000637513"/>
    </source>
</evidence>
<dbReference type="Proteomes" id="UP000637513">
    <property type="component" value="Unassembled WGS sequence"/>
</dbReference>
<organism evidence="3 4">
    <name type="scientific">Jutongia hominis</name>
    <dbReference type="NCBI Taxonomy" id="2763664"/>
    <lineage>
        <taxon>Bacteria</taxon>
        <taxon>Bacillati</taxon>
        <taxon>Bacillota</taxon>
        <taxon>Clostridia</taxon>
        <taxon>Lachnospirales</taxon>
        <taxon>Lachnospiraceae</taxon>
        <taxon>Jutongia</taxon>
    </lineage>
</organism>
<reference evidence="3 4" key="1">
    <citation type="submission" date="2020-08" db="EMBL/GenBank/DDBJ databases">
        <title>Genome public.</title>
        <authorList>
            <person name="Liu C."/>
            <person name="Sun Q."/>
        </authorList>
    </citation>
    <scope>NUCLEOTIDE SEQUENCE [LARGE SCALE GENOMIC DNA]</scope>
    <source>
        <strain evidence="3 4">BX3</strain>
    </source>
</reference>
<evidence type="ECO:0000313" key="3">
    <source>
        <dbReference type="EMBL" id="MBC8558334.1"/>
    </source>
</evidence>
<keyword evidence="1" id="KW-0732">Signal</keyword>
<protein>
    <recommendedName>
        <fullName evidence="2">Bacterial Ig-like domain-containing protein</fullName>
    </recommendedName>
</protein>
<feature type="chain" id="PRO_5046896385" description="Bacterial Ig-like domain-containing protein" evidence="1">
    <location>
        <begin position="24"/>
        <end position="150"/>
    </location>
</feature>
<gene>
    <name evidence="3" type="ORF">H8700_11570</name>
</gene>
<evidence type="ECO:0000259" key="2">
    <source>
        <dbReference type="Pfam" id="PF20251"/>
    </source>
</evidence>
<feature type="domain" description="Bacterial Ig-like" evidence="2">
    <location>
        <begin position="46"/>
        <end position="139"/>
    </location>
</feature>
<proteinExistence type="predicted"/>
<comment type="caution">
    <text evidence="3">The sequence shown here is derived from an EMBL/GenBank/DDBJ whole genome shotgun (WGS) entry which is preliminary data.</text>
</comment>
<accession>A0ABR7MWZ6</accession>
<sequence>MKKSVKKNIIILAICMGATFCCSGCTSKKQTIAKDGAVTMSAVLTEDDSTTVECTIINKTKKDIVTGEEYSLWVLKDKSFVEVPLLPEAGGFNLSSKDILSGDEYSFRAYIEKYYGKLEVGHYRIVKEYTEKDGKKDTDKENVSAEFDLS</sequence>
<dbReference type="RefSeq" id="WP_249305733.1">
    <property type="nucleotide sequence ID" value="NZ_JACRSW010000040.1"/>
</dbReference>
<evidence type="ECO:0000256" key="1">
    <source>
        <dbReference type="SAM" id="SignalP"/>
    </source>
</evidence>
<name>A0ABR7MWZ6_9FIRM</name>
<keyword evidence="4" id="KW-1185">Reference proteome</keyword>
<dbReference type="InterPro" id="IPR046878">
    <property type="entry name" value="Big_14"/>
</dbReference>